<dbReference type="Proteomes" id="UP001146793">
    <property type="component" value="Unassembled WGS sequence"/>
</dbReference>
<dbReference type="InterPro" id="IPR050235">
    <property type="entry name" value="CK1_Ser-Thr_kinase"/>
</dbReference>
<comment type="caution">
    <text evidence="9">The sequence shown here is derived from an EMBL/GenBank/DDBJ whole genome shotgun (WGS) entry which is preliminary data.</text>
</comment>
<dbReference type="Gene3D" id="1.10.510.10">
    <property type="entry name" value="Transferase(Phosphotransferase) domain 1"/>
    <property type="match status" value="1"/>
</dbReference>
<keyword evidence="1" id="KW-0723">Serine/threonine-protein kinase</keyword>
<evidence type="ECO:0000256" key="4">
    <source>
        <dbReference type="ARBA" id="ARBA00022777"/>
    </source>
</evidence>
<reference evidence="9" key="1">
    <citation type="submission" date="2022-08" db="EMBL/GenBank/DDBJ databases">
        <title>Novel sulphate-reducing endosymbionts in the free-living metamonad Anaeramoeba.</title>
        <authorList>
            <person name="Jerlstrom-Hultqvist J."/>
            <person name="Cepicka I."/>
            <person name="Gallot-Lavallee L."/>
            <person name="Salas-Leiva D."/>
            <person name="Curtis B.A."/>
            <person name="Zahonova K."/>
            <person name="Pipaliya S."/>
            <person name="Dacks J."/>
            <person name="Roger A.J."/>
        </authorList>
    </citation>
    <scope>NUCLEOTIDE SEQUENCE</scope>
    <source>
        <strain evidence="9">Busselton2</strain>
    </source>
</reference>
<dbReference type="SMART" id="SM00220">
    <property type="entry name" value="S_TKc"/>
    <property type="match status" value="1"/>
</dbReference>
<dbReference type="GO" id="GO:0004674">
    <property type="term" value="F:protein serine/threonine kinase activity"/>
    <property type="evidence" value="ECO:0007669"/>
    <property type="project" value="UniProtKB-KW"/>
</dbReference>
<evidence type="ECO:0000313" key="10">
    <source>
        <dbReference type="Proteomes" id="UP001146793"/>
    </source>
</evidence>
<dbReference type="EMBL" id="JANTQA010000076">
    <property type="protein sequence ID" value="KAJ3423328.1"/>
    <property type="molecule type" value="Genomic_DNA"/>
</dbReference>
<proteinExistence type="predicted"/>
<dbReference type="PROSITE" id="PS00107">
    <property type="entry name" value="PROTEIN_KINASE_ATP"/>
    <property type="match status" value="1"/>
</dbReference>
<feature type="domain" description="Protein kinase" evidence="8">
    <location>
        <begin position="11"/>
        <end position="282"/>
    </location>
</feature>
<evidence type="ECO:0000256" key="6">
    <source>
        <dbReference type="PROSITE-ProRule" id="PRU10141"/>
    </source>
</evidence>
<dbReference type="CDD" id="cd14017">
    <property type="entry name" value="STKc_TTBK"/>
    <property type="match status" value="1"/>
</dbReference>
<dbReference type="PROSITE" id="PS50011">
    <property type="entry name" value="PROTEIN_KINASE_DOM"/>
    <property type="match status" value="1"/>
</dbReference>
<keyword evidence="4 9" id="KW-0418">Kinase</keyword>
<dbReference type="SUPFAM" id="SSF56112">
    <property type="entry name" value="Protein kinase-like (PK-like)"/>
    <property type="match status" value="1"/>
</dbReference>
<dbReference type="GO" id="GO:0005524">
    <property type="term" value="F:ATP binding"/>
    <property type="evidence" value="ECO:0007669"/>
    <property type="project" value="UniProtKB-UniRule"/>
</dbReference>
<sequence length="421" mass="48953">MFEGAPLKGRWRLLNKIGRGGFGEIYSAYDLQTNQKVAVKMERIERKKKSLLYEVAVIKKLQDSKHSATFISSGRNTEYKYFVMELLGDNLSVLRKKQPSKKFSISTTIKLLIDMISSIEDLHALGYIHRDIKSSNFAIRKTKKSKTQEGIQKSYCCIIDFGLCRKYVQSNGELKPEREKVGFRGTAKFASINSHTEKDLSRRDDLWSLFYLIIEMLRGELPWGKYKDRNYILELKMQYTNKNFCKGLPEEFLLFYNYLDSLTFEDQPNYKYLKKIFTESYIRLGFDENTKYDWEIPNDQKKLKNLNSNINVSNKKKMINSLQENPKNFLDEIDQKNEIILPNLGEKNQIQFSSKNRNIDDEKNQITSSELTNSEKNTENEQELQKIIQMIQNDNSESSSSSSSSSSNDSMSKTGCKCIIC</sequence>
<evidence type="ECO:0000256" key="3">
    <source>
        <dbReference type="ARBA" id="ARBA00022741"/>
    </source>
</evidence>
<dbReference type="InterPro" id="IPR047916">
    <property type="entry name" value="TTBK_Asator-like_STKc"/>
</dbReference>
<dbReference type="PANTHER" id="PTHR11909">
    <property type="entry name" value="CASEIN KINASE-RELATED"/>
    <property type="match status" value="1"/>
</dbReference>
<evidence type="ECO:0000256" key="1">
    <source>
        <dbReference type="ARBA" id="ARBA00022527"/>
    </source>
</evidence>
<feature type="compositionally biased region" description="Low complexity" evidence="7">
    <location>
        <begin position="393"/>
        <end position="412"/>
    </location>
</feature>
<gene>
    <name evidence="9" type="ORF">M0812_29856</name>
</gene>
<feature type="compositionally biased region" description="Polar residues" evidence="7">
    <location>
        <begin position="365"/>
        <end position="375"/>
    </location>
</feature>
<name>A0AAV7Y0A0_9EUKA</name>
<dbReference type="InterPro" id="IPR011009">
    <property type="entry name" value="Kinase-like_dom_sf"/>
</dbReference>
<dbReference type="InterPro" id="IPR017441">
    <property type="entry name" value="Protein_kinase_ATP_BS"/>
</dbReference>
<organism evidence="9 10">
    <name type="scientific">Anaeramoeba flamelloides</name>
    <dbReference type="NCBI Taxonomy" id="1746091"/>
    <lineage>
        <taxon>Eukaryota</taxon>
        <taxon>Metamonada</taxon>
        <taxon>Anaeramoebidae</taxon>
        <taxon>Anaeramoeba</taxon>
    </lineage>
</organism>
<keyword evidence="3 6" id="KW-0547">Nucleotide-binding</keyword>
<evidence type="ECO:0000313" key="9">
    <source>
        <dbReference type="EMBL" id="KAJ3423328.1"/>
    </source>
</evidence>
<evidence type="ECO:0000256" key="7">
    <source>
        <dbReference type="SAM" id="MobiDB-lite"/>
    </source>
</evidence>
<protein>
    <submittedName>
        <fullName evidence="9">Tau-tubulin kinase</fullName>
    </submittedName>
</protein>
<feature type="binding site" evidence="6">
    <location>
        <position position="40"/>
    </location>
    <ligand>
        <name>ATP</name>
        <dbReference type="ChEBI" id="CHEBI:30616"/>
    </ligand>
</feature>
<dbReference type="AlphaFoldDB" id="A0AAV7Y0A0"/>
<evidence type="ECO:0000259" key="8">
    <source>
        <dbReference type="PROSITE" id="PS50011"/>
    </source>
</evidence>
<evidence type="ECO:0000256" key="5">
    <source>
        <dbReference type="ARBA" id="ARBA00022840"/>
    </source>
</evidence>
<evidence type="ECO:0000256" key="2">
    <source>
        <dbReference type="ARBA" id="ARBA00022679"/>
    </source>
</evidence>
<keyword evidence="2" id="KW-0808">Transferase</keyword>
<dbReference type="Pfam" id="PF00069">
    <property type="entry name" value="Pkinase"/>
    <property type="match status" value="1"/>
</dbReference>
<accession>A0AAV7Y0A0</accession>
<feature type="region of interest" description="Disordered" evidence="7">
    <location>
        <begin position="355"/>
        <end position="414"/>
    </location>
</feature>
<keyword evidence="5 6" id="KW-0067">ATP-binding</keyword>
<dbReference type="InterPro" id="IPR000719">
    <property type="entry name" value="Prot_kinase_dom"/>
</dbReference>